<accession>A0A7W9EYR4</accession>
<proteinExistence type="predicted"/>
<dbReference type="Gene3D" id="3.30.70.920">
    <property type="match status" value="1"/>
</dbReference>
<comment type="caution">
    <text evidence="5">The sequence shown here is derived from an EMBL/GenBank/DDBJ whole genome shotgun (WGS) entry which is preliminary data.</text>
</comment>
<dbReference type="PRINTS" id="PR00033">
    <property type="entry name" value="HTHASNC"/>
</dbReference>
<organism evidence="5 6">
    <name type="scientific">Yoonia ponticola</name>
    <dbReference type="NCBI Taxonomy" id="1524255"/>
    <lineage>
        <taxon>Bacteria</taxon>
        <taxon>Pseudomonadati</taxon>
        <taxon>Pseudomonadota</taxon>
        <taxon>Alphaproteobacteria</taxon>
        <taxon>Rhodobacterales</taxon>
        <taxon>Paracoccaceae</taxon>
        <taxon>Yoonia</taxon>
    </lineage>
</organism>
<dbReference type="GO" id="GO:0043565">
    <property type="term" value="F:sequence-specific DNA binding"/>
    <property type="evidence" value="ECO:0007669"/>
    <property type="project" value="InterPro"/>
</dbReference>
<name>A0A7W9EYR4_9RHOB</name>
<dbReference type="AlphaFoldDB" id="A0A7W9EYR4"/>
<dbReference type="GO" id="GO:0005829">
    <property type="term" value="C:cytosol"/>
    <property type="evidence" value="ECO:0007669"/>
    <property type="project" value="TreeGrafter"/>
</dbReference>
<dbReference type="Pfam" id="PF13412">
    <property type="entry name" value="HTH_24"/>
    <property type="match status" value="1"/>
</dbReference>
<dbReference type="InterPro" id="IPR000485">
    <property type="entry name" value="AsnC-type_HTH_dom"/>
</dbReference>
<dbReference type="InterPro" id="IPR019888">
    <property type="entry name" value="Tscrpt_reg_AsnC-like"/>
</dbReference>
<dbReference type="CDD" id="cd00090">
    <property type="entry name" value="HTH_ARSR"/>
    <property type="match status" value="1"/>
</dbReference>
<dbReference type="RefSeq" id="WP_183526482.1">
    <property type="nucleotide sequence ID" value="NZ_JACIJM010000002.1"/>
</dbReference>
<dbReference type="InterPro" id="IPR011991">
    <property type="entry name" value="ArsR-like_HTH"/>
</dbReference>
<dbReference type="Gene3D" id="1.10.10.10">
    <property type="entry name" value="Winged helix-like DNA-binding domain superfamily/Winged helix DNA-binding domain"/>
    <property type="match status" value="1"/>
</dbReference>
<dbReference type="SMART" id="SM00344">
    <property type="entry name" value="HTH_ASNC"/>
    <property type="match status" value="1"/>
</dbReference>
<keyword evidence="1" id="KW-0805">Transcription regulation</keyword>
<dbReference type="PROSITE" id="PS50956">
    <property type="entry name" value="HTH_ASNC_2"/>
    <property type="match status" value="1"/>
</dbReference>
<dbReference type="SUPFAM" id="SSF46785">
    <property type="entry name" value="Winged helix' DNA-binding domain"/>
    <property type="match status" value="1"/>
</dbReference>
<dbReference type="InterPro" id="IPR019887">
    <property type="entry name" value="Tscrpt_reg_AsnC/Lrp_C"/>
</dbReference>
<evidence type="ECO:0000256" key="1">
    <source>
        <dbReference type="ARBA" id="ARBA00023015"/>
    </source>
</evidence>
<dbReference type="EMBL" id="JACIJM010000002">
    <property type="protein sequence ID" value="MBB5721405.1"/>
    <property type="molecule type" value="Genomic_DNA"/>
</dbReference>
<evidence type="ECO:0000259" key="4">
    <source>
        <dbReference type="PROSITE" id="PS50956"/>
    </source>
</evidence>
<dbReference type="Pfam" id="PF01037">
    <property type="entry name" value="AsnC_trans_reg"/>
    <property type="match status" value="1"/>
</dbReference>
<dbReference type="InterPro" id="IPR011008">
    <property type="entry name" value="Dimeric_a/b-barrel"/>
</dbReference>
<keyword evidence="3" id="KW-0804">Transcription</keyword>
<gene>
    <name evidence="5" type="ORF">FHS72_001012</name>
</gene>
<dbReference type="PANTHER" id="PTHR30154">
    <property type="entry name" value="LEUCINE-RESPONSIVE REGULATORY PROTEIN"/>
    <property type="match status" value="1"/>
</dbReference>
<dbReference type="PANTHER" id="PTHR30154:SF46">
    <property type="entry name" value="TRANSCRIPTIONAL REGULATORY PROTEIN"/>
    <property type="match status" value="1"/>
</dbReference>
<evidence type="ECO:0000313" key="5">
    <source>
        <dbReference type="EMBL" id="MBB5721405.1"/>
    </source>
</evidence>
<feature type="domain" description="HTH asnC-type" evidence="4">
    <location>
        <begin position="4"/>
        <end position="65"/>
    </location>
</feature>
<sequence length="153" mass="17138">MKHLDDTDERLLALLQTDAQMSAAAMSKILNLSASQISRRRQRLEDDGYITATVCKLDAAKLGLSVQAFIQVQTDAHTKETHSTFLRLVKTRREITGAWTMTGDADYLLRIYCADLTALNRFTQDVLLPHPSIGRVHSQIVMEQLKDAEALPV</sequence>
<dbReference type="GO" id="GO:0043200">
    <property type="term" value="P:response to amino acid"/>
    <property type="evidence" value="ECO:0007669"/>
    <property type="project" value="TreeGrafter"/>
</dbReference>
<evidence type="ECO:0000256" key="2">
    <source>
        <dbReference type="ARBA" id="ARBA00023125"/>
    </source>
</evidence>
<evidence type="ECO:0000313" key="6">
    <source>
        <dbReference type="Proteomes" id="UP000535415"/>
    </source>
</evidence>
<dbReference type="GO" id="GO:0006355">
    <property type="term" value="P:regulation of DNA-templated transcription"/>
    <property type="evidence" value="ECO:0007669"/>
    <property type="project" value="UniProtKB-ARBA"/>
</dbReference>
<reference evidence="5 6" key="1">
    <citation type="submission" date="2020-08" db="EMBL/GenBank/DDBJ databases">
        <title>Genomic Encyclopedia of Type Strains, Phase IV (KMG-IV): sequencing the most valuable type-strain genomes for metagenomic binning, comparative biology and taxonomic classification.</title>
        <authorList>
            <person name="Goeker M."/>
        </authorList>
    </citation>
    <scope>NUCLEOTIDE SEQUENCE [LARGE SCALE GENOMIC DNA]</scope>
    <source>
        <strain evidence="5 6">DSM 101064</strain>
    </source>
</reference>
<keyword evidence="6" id="KW-1185">Reference proteome</keyword>
<dbReference type="InterPro" id="IPR036388">
    <property type="entry name" value="WH-like_DNA-bd_sf"/>
</dbReference>
<evidence type="ECO:0000256" key="3">
    <source>
        <dbReference type="ARBA" id="ARBA00023163"/>
    </source>
</evidence>
<dbReference type="InterPro" id="IPR036390">
    <property type="entry name" value="WH_DNA-bd_sf"/>
</dbReference>
<dbReference type="SUPFAM" id="SSF54909">
    <property type="entry name" value="Dimeric alpha+beta barrel"/>
    <property type="match status" value="1"/>
</dbReference>
<dbReference type="Proteomes" id="UP000535415">
    <property type="component" value="Unassembled WGS sequence"/>
</dbReference>
<protein>
    <submittedName>
        <fullName evidence="5">DNA-binding Lrp family transcriptional regulator</fullName>
    </submittedName>
</protein>
<keyword evidence="2 5" id="KW-0238">DNA-binding</keyword>